<dbReference type="PROSITE" id="PS51186">
    <property type="entry name" value="GNAT"/>
    <property type="match status" value="1"/>
</dbReference>
<dbReference type="InterPro" id="IPR016181">
    <property type="entry name" value="Acyl_CoA_acyltransferase"/>
</dbReference>
<name>A0A917CU68_9GAMM</name>
<feature type="domain" description="N-acetyltransferase" evidence="3">
    <location>
        <begin position="20"/>
        <end position="161"/>
    </location>
</feature>
<accession>A0A917CU68</accession>
<comment type="caution">
    <text evidence="4">The sequence shown here is derived from an EMBL/GenBank/DDBJ whole genome shotgun (WGS) entry which is preliminary data.</text>
</comment>
<dbReference type="PANTHER" id="PTHR43420:SF44">
    <property type="entry name" value="ACETYLTRANSFERASE YPEA"/>
    <property type="match status" value="1"/>
</dbReference>
<dbReference type="Proteomes" id="UP000605253">
    <property type="component" value="Unassembled WGS sequence"/>
</dbReference>
<dbReference type="RefSeq" id="WP_188365731.1">
    <property type="nucleotide sequence ID" value="NZ_BAABJF010000024.1"/>
</dbReference>
<dbReference type="CDD" id="cd04301">
    <property type="entry name" value="NAT_SF"/>
    <property type="match status" value="1"/>
</dbReference>
<reference evidence="4" key="1">
    <citation type="journal article" date="2014" name="Int. J. Syst. Evol. Microbiol.">
        <title>Complete genome sequence of Corynebacterium casei LMG S-19264T (=DSM 44701T), isolated from a smear-ripened cheese.</title>
        <authorList>
            <consortium name="US DOE Joint Genome Institute (JGI-PGF)"/>
            <person name="Walter F."/>
            <person name="Albersmeier A."/>
            <person name="Kalinowski J."/>
            <person name="Ruckert C."/>
        </authorList>
    </citation>
    <scope>NUCLEOTIDE SEQUENCE</scope>
    <source>
        <strain evidence="4">CGMCC 1.12181</strain>
    </source>
</reference>
<keyword evidence="1" id="KW-0808">Transferase</keyword>
<evidence type="ECO:0000313" key="4">
    <source>
        <dbReference type="EMBL" id="GGF99760.1"/>
    </source>
</evidence>
<dbReference type="InterPro" id="IPR000182">
    <property type="entry name" value="GNAT_dom"/>
</dbReference>
<dbReference type="EMBL" id="BMEO01000011">
    <property type="protein sequence ID" value="GGF99760.1"/>
    <property type="molecule type" value="Genomic_DNA"/>
</dbReference>
<protein>
    <submittedName>
        <fullName evidence="4">N-acetyltransferase</fullName>
    </submittedName>
</protein>
<keyword evidence="2" id="KW-0012">Acyltransferase</keyword>
<organism evidence="4 5">
    <name type="scientific">Marinicella pacifica</name>
    <dbReference type="NCBI Taxonomy" id="1171543"/>
    <lineage>
        <taxon>Bacteria</taxon>
        <taxon>Pseudomonadati</taxon>
        <taxon>Pseudomonadota</taxon>
        <taxon>Gammaproteobacteria</taxon>
        <taxon>Lysobacterales</taxon>
        <taxon>Marinicellaceae</taxon>
        <taxon>Marinicella</taxon>
    </lineage>
</organism>
<sequence>MAVKVIQADYHNPQHARHVIELLDCYATDPMGGGMALSDFTAQNLIPALADRRDAFSILAYVDGQPAGLINCFEGFSTFACRPLINIHDVVVAGEYRGMGLSRKMFDLVEDIAQQRQCCKLTLEVVTGNTTAQAAYERFGFKPYQLDDHHGQAMFWEKPLPA</sequence>
<dbReference type="InterPro" id="IPR050680">
    <property type="entry name" value="YpeA/RimI_acetyltransf"/>
</dbReference>
<dbReference type="PANTHER" id="PTHR43420">
    <property type="entry name" value="ACETYLTRANSFERASE"/>
    <property type="match status" value="1"/>
</dbReference>
<evidence type="ECO:0000259" key="3">
    <source>
        <dbReference type="PROSITE" id="PS51186"/>
    </source>
</evidence>
<dbReference type="AlphaFoldDB" id="A0A917CU68"/>
<dbReference type="GO" id="GO:0016747">
    <property type="term" value="F:acyltransferase activity, transferring groups other than amino-acyl groups"/>
    <property type="evidence" value="ECO:0007669"/>
    <property type="project" value="InterPro"/>
</dbReference>
<dbReference type="Gene3D" id="3.40.630.30">
    <property type="match status" value="1"/>
</dbReference>
<evidence type="ECO:0000256" key="2">
    <source>
        <dbReference type="ARBA" id="ARBA00023315"/>
    </source>
</evidence>
<evidence type="ECO:0000313" key="5">
    <source>
        <dbReference type="Proteomes" id="UP000605253"/>
    </source>
</evidence>
<evidence type="ECO:0000256" key="1">
    <source>
        <dbReference type="ARBA" id="ARBA00022679"/>
    </source>
</evidence>
<reference evidence="4" key="2">
    <citation type="submission" date="2020-09" db="EMBL/GenBank/DDBJ databases">
        <authorList>
            <person name="Sun Q."/>
            <person name="Zhou Y."/>
        </authorList>
    </citation>
    <scope>NUCLEOTIDE SEQUENCE</scope>
    <source>
        <strain evidence="4">CGMCC 1.12181</strain>
    </source>
</reference>
<proteinExistence type="predicted"/>
<gene>
    <name evidence="4" type="ORF">GCM10011365_21260</name>
</gene>
<dbReference type="Pfam" id="PF00583">
    <property type="entry name" value="Acetyltransf_1"/>
    <property type="match status" value="1"/>
</dbReference>
<keyword evidence="5" id="KW-1185">Reference proteome</keyword>
<dbReference type="SUPFAM" id="SSF55729">
    <property type="entry name" value="Acyl-CoA N-acyltransferases (Nat)"/>
    <property type="match status" value="1"/>
</dbReference>